<dbReference type="PANTHER" id="PTHR30055:SF234">
    <property type="entry name" value="HTH-TYPE TRANSCRIPTIONAL REGULATOR BETI"/>
    <property type="match status" value="1"/>
</dbReference>
<feature type="DNA-binding region" description="H-T-H motif" evidence="4">
    <location>
        <begin position="28"/>
        <end position="47"/>
    </location>
</feature>
<organism evidence="6 7">
    <name type="scientific">Anaerofilum hominis</name>
    <dbReference type="NCBI Taxonomy" id="2763016"/>
    <lineage>
        <taxon>Bacteria</taxon>
        <taxon>Bacillati</taxon>
        <taxon>Bacillota</taxon>
        <taxon>Clostridia</taxon>
        <taxon>Eubacteriales</taxon>
        <taxon>Oscillospiraceae</taxon>
        <taxon>Anaerofilum</taxon>
    </lineage>
</organism>
<evidence type="ECO:0000256" key="2">
    <source>
        <dbReference type="ARBA" id="ARBA00023125"/>
    </source>
</evidence>
<comment type="caution">
    <text evidence="6">The sequence shown here is derived from an EMBL/GenBank/DDBJ whole genome shotgun (WGS) entry which is preliminary data.</text>
</comment>
<dbReference type="InterPro" id="IPR036271">
    <property type="entry name" value="Tet_transcr_reg_TetR-rel_C_sf"/>
</dbReference>
<evidence type="ECO:0000256" key="1">
    <source>
        <dbReference type="ARBA" id="ARBA00023015"/>
    </source>
</evidence>
<keyword evidence="2 4" id="KW-0238">DNA-binding</keyword>
<evidence type="ECO:0000313" key="7">
    <source>
        <dbReference type="Proteomes" id="UP000659630"/>
    </source>
</evidence>
<dbReference type="Pfam" id="PF00440">
    <property type="entry name" value="TetR_N"/>
    <property type="match status" value="1"/>
</dbReference>
<dbReference type="SUPFAM" id="SSF48498">
    <property type="entry name" value="Tetracyclin repressor-like, C-terminal domain"/>
    <property type="match status" value="1"/>
</dbReference>
<reference evidence="6" key="1">
    <citation type="submission" date="2020-08" db="EMBL/GenBank/DDBJ databases">
        <title>Genome public.</title>
        <authorList>
            <person name="Liu C."/>
            <person name="Sun Q."/>
        </authorList>
    </citation>
    <scope>NUCLEOTIDE SEQUENCE</scope>
    <source>
        <strain evidence="6">BX8</strain>
    </source>
</reference>
<dbReference type="PROSITE" id="PS50977">
    <property type="entry name" value="HTH_TETR_2"/>
    <property type="match status" value="1"/>
</dbReference>
<keyword evidence="3" id="KW-0804">Transcription</keyword>
<accession>A0A923I774</accession>
<evidence type="ECO:0000259" key="5">
    <source>
        <dbReference type="PROSITE" id="PS50977"/>
    </source>
</evidence>
<evidence type="ECO:0000256" key="3">
    <source>
        <dbReference type="ARBA" id="ARBA00023163"/>
    </source>
</evidence>
<dbReference type="GO" id="GO:0000976">
    <property type="term" value="F:transcription cis-regulatory region binding"/>
    <property type="evidence" value="ECO:0007669"/>
    <property type="project" value="TreeGrafter"/>
</dbReference>
<dbReference type="Gene3D" id="1.10.357.10">
    <property type="entry name" value="Tetracycline Repressor, domain 2"/>
    <property type="match status" value="1"/>
</dbReference>
<proteinExistence type="predicted"/>
<feature type="domain" description="HTH tetR-type" evidence="5">
    <location>
        <begin position="5"/>
        <end position="65"/>
    </location>
</feature>
<keyword evidence="7" id="KW-1185">Reference proteome</keyword>
<dbReference type="RefSeq" id="WP_186886763.1">
    <property type="nucleotide sequence ID" value="NZ_JACONZ010000001.1"/>
</dbReference>
<gene>
    <name evidence="6" type="ORF">H8S23_02710</name>
</gene>
<dbReference type="InterPro" id="IPR050109">
    <property type="entry name" value="HTH-type_TetR-like_transc_reg"/>
</dbReference>
<dbReference type="InterPro" id="IPR001647">
    <property type="entry name" value="HTH_TetR"/>
</dbReference>
<keyword evidence="1" id="KW-0805">Transcription regulation</keyword>
<dbReference type="Proteomes" id="UP000659630">
    <property type="component" value="Unassembled WGS sequence"/>
</dbReference>
<name>A0A923I774_9FIRM</name>
<dbReference type="InterPro" id="IPR009057">
    <property type="entry name" value="Homeodomain-like_sf"/>
</dbReference>
<protein>
    <submittedName>
        <fullName evidence="6">TetR/AcrR family transcriptional regulator</fullName>
    </submittedName>
</protein>
<dbReference type="AlphaFoldDB" id="A0A923I774"/>
<sequence>MPKQRITGELLLDAAFELVRADGYERLSVQRVAAAAGCSVQPVYSYFKNMEALREDLFLRADAFYRSFVAAQLEEDPSFRARGWAQVLFARQEPQLFRLLFLSDLRRHRDLAALYRERADPAAARAAAAQTGLPPAAARRLHLQMLVYTQGLCSMLVSGAVEISDQEARRMMDDAFAALCAQAVPMEETR</sequence>
<dbReference type="EMBL" id="JACONZ010000001">
    <property type="protein sequence ID" value="MBC5580409.1"/>
    <property type="molecule type" value="Genomic_DNA"/>
</dbReference>
<dbReference type="PANTHER" id="PTHR30055">
    <property type="entry name" value="HTH-TYPE TRANSCRIPTIONAL REGULATOR RUTR"/>
    <property type="match status" value="1"/>
</dbReference>
<evidence type="ECO:0000256" key="4">
    <source>
        <dbReference type="PROSITE-ProRule" id="PRU00335"/>
    </source>
</evidence>
<dbReference type="SUPFAM" id="SSF46689">
    <property type="entry name" value="Homeodomain-like"/>
    <property type="match status" value="1"/>
</dbReference>
<dbReference type="GO" id="GO:0003700">
    <property type="term" value="F:DNA-binding transcription factor activity"/>
    <property type="evidence" value="ECO:0007669"/>
    <property type="project" value="TreeGrafter"/>
</dbReference>
<evidence type="ECO:0000313" key="6">
    <source>
        <dbReference type="EMBL" id="MBC5580409.1"/>
    </source>
</evidence>
<dbReference type="PRINTS" id="PR00455">
    <property type="entry name" value="HTHTETR"/>
</dbReference>